<feature type="domain" description="Cupin type-2" evidence="1">
    <location>
        <begin position="88"/>
        <end position="156"/>
    </location>
</feature>
<dbReference type="InterPro" id="IPR011051">
    <property type="entry name" value="RmlC_Cupin_sf"/>
</dbReference>
<evidence type="ECO:0000313" key="3">
    <source>
        <dbReference type="Proteomes" id="UP000799539"/>
    </source>
</evidence>
<evidence type="ECO:0000259" key="1">
    <source>
        <dbReference type="Pfam" id="PF07883"/>
    </source>
</evidence>
<organism evidence="2 3">
    <name type="scientific">Cercospora zeae-maydis SCOH1-5</name>
    <dbReference type="NCBI Taxonomy" id="717836"/>
    <lineage>
        <taxon>Eukaryota</taxon>
        <taxon>Fungi</taxon>
        <taxon>Dikarya</taxon>
        <taxon>Ascomycota</taxon>
        <taxon>Pezizomycotina</taxon>
        <taxon>Dothideomycetes</taxon>
        <taxon>Dothideomycetidae</taxon>
        <taxon>Mycosphaerellales</taxon>
        <taxon>Mycosphaerellaceae</taxon>
        <taxon>Cercospora</taxon>
    </lineage>
</organism>
<dbReference type="InterPro" id="IPR047142">
    <property type="entry name" value="OryJ/VirC-like"/>
</dbReference>
<name>A0A6A6FL83_9PEZI</name>
<proteinExistence type="predicted"/>
<dbReference type="Proteomes" id="UP000799539">
    <property type="component" value="Unassembled WGS sequence"/>
</dbReference>
<dbReference type="CDD" id="cd02231">
    <property type="entry name" value="cupin_BLL6423-like"/>
    <property type="match status" value="1"/>
</dbReference>
<gene>
    <name evidence="2" type="ORF">CERZMDRAFT_37931</name>
</gene>
<dbReference type="InterPro" id="IPR014710">
    <property type="entry name" value="RmlC-like_jellyroll"/>
</dbReference>
<dbReference type="PANTHER" id="PTHR36156">
    <property type="entry name" value="SLR2101 PROTEIN"/>
    <property type="match status" value="1"/>
</dbReference>
<reference evidence="2" key="1">
    <citation type="journal article" date="2020" name="Stud. Mycol.">
        <title>101 Dothideomycetes genomes: a test case for predicting lifestyles and emergence of pathogens.</title>
        <authorList>
            <person name="Haridas S."/>
            <person name="Albert R."/>
            <person name="Binder M."/>
            <person name="Bloem J."/>
            <person name="Labutti K."/>
            <person name="Salamov A."/>
            <person name="Andreopoulos B."/>
            <person name="Baker S."/>
            <person name="Barry K."/>
            <person name="Bills G."/>
            <person name="Bluhm B."/>
            <person name="Cannon C."/>
            <person name="Castanera R."/>
            <person name="Culley D."/>
            <person name="Daum C."/>
            <person name="Ezra D."/>
            <person name="Gonzalez J."/>
            <person name="Henrissat B."/>
            <person name="Kuo A."/>
            <person name="Liang C."/>
            <person name="Lipzen A."/>
            <person name="Lutzoni F."/>
            <person name="Magnuson J."/>
            <person name="Mondo S."/>
            <person name="Nolan M."/>
            <person name="Ohm R."/>
            <person name="Pangilinan J."/>
            <person name="Park H.-J."/>
            <person name="Ramirez L."/>
            <person name="Alfaro M."/>
            <person name="Sun H."/>
            <person name="Tritt A."/>
            <person name="Yoshinaga Y."/>
            <person name="Zwiers L.-H."/>
            <person name="Turgeon B."/>
            <person name="Goodwin S."/>
            <person name="Spatafora J."/>
            <person name="Crous P."/>
            <person name="Grigoriev I."/>
        </authorList>
    </citation>
    <scope>NUCLEOTIDE SEQUENCE</scope>
    <source>
        <strain evidence="2">SCOH1-5</strain>
    </source>
</reference>
<dbReference type="PANTHER" id="PTHR36156:SF3">
    <property type="entry name" value="CUPIN 2 CONSERVED BARREL DOMAIN-CONTAINING PROTEIN"/>
    <property type="match status" value="1"/>
</dbReference>
<dbReference type="OrthoDB" id="5840532at2759"/>
<accession>A0A6A6FL83</accession>
<dbReference type="Pfam" id="PF07883">
    <property type="entry name" value="Cupin_2"/>
    <property type="match status" value="1"/>
</dbReference>
<dbReference type="AlphaFoldDB" id="A0A6A6FL83"/>
<evidence type="ECO:0000313" key="2">
    <source>
        <dbReference type="EMBL" id="KAF2214207.1"/>
    </source>
</evidence>
<dbReference type="SUPFAM" id="SSF51182">
    <property type="entry name" value="RmlC-like cupins"/>
    <property type="match status" value="1"/>
</dbReference>
<dbReference type="Gene3D" id="2.60.120.10">
    <property type="entry name" value="Jelly Rolls"/>
    <property type="match status" value="1"/>
</dbReference>
<dbReference type="InterPro" id="IPR013096">
    <property type="entry name" value="Cupin_2"/>
</dbReference>
<dbReference type="EMBL" id="ML992668">
    <property type="protein sequence ID" value="KAF2214207.1"/>
    <property type="molecule type" value="Genomic_DNA"/>
</dbReference>
<protein>
    <recommendedName>
        <fullName evidence="1">Cupin type-2 domain-containing protein</fullName>
    </recommendedName>
</protein>
<sequence>MSPQPQPLSPPTVIRTTHDQSGKAIISHSMPEQPTAQVVSNGEASFYLAYTTEEFPVDMNQDKDLAAYQKYARQPPGLVISGGTVLRYVDMAPGVTSPMHRTVSMDYGIVITGDIELLLDSGETRLMKPGDVCVQRGTMHAWRNTSSTSYARMLYVLLPSQPLVTAGDETLREDYGGNMGGVRAST</sequence>
<keyword evidence="3" id="KW-1185">Reference proteome</keyword>